<evidence type="ECO:0000256" key="5">
    <source>
        <dbReference type="ARBA" id="ARBA00022989"/>
    </source>
</evidence>
<reference evidence="9 10" key="1">
    <citation type="journal article" date="2019" name="Int. J. Syst. Evol. Microbiol.">
        <title>The Global Catalogue of Microorganisms (GCM) 10K type strain sequencing project: providing services to taxonomists for standard genome sequencing and annotation.</title>
        <authorList>
            <consortium name="The Broad Institute Genomics Platform"/>
            <consortium name="The Broad Institute Genome Sequencing Center for Infectious Disease"/>
            <person name="Wu L."/>
            <person name="Ma J."/>
        </authorList>
    </citation>
    <scope>NUCLEOTIDE SEQUENCE [LARGE SCALE GENOMIC DNA]</scope>
    <source>
        <strain evidence="9 10">JCM 4087</strain>
    </source>
</reference>
<dbReference type="PANTHER" id="PTHR30489">
    <property type="entry name" value="LIPOPROTEIN-RELEASING SYSTEM TRANSMEMBRANE PROTEIN LOLE"/>
    <property type="match status" value="1"/>
</dbReference>
<evidence type="ECO:0000313" key="10">
    <source>
        <dbReference type="Proteomes" id="UP001501102"/>
    </source>
</evidence>
<evidence type="ECO:0000256" key="7">
    <source>
        <dbReference type="SAM" id="Phobius"/>
    </source>
</evidence>
<keyword evidence="6 7" id="KW-0472">Membrane</keyword>
<gene>
    <name evidence="9" type="ORF">GCM10020221_17940</name>
</gene>
<sequence>MIRRIAAGEALGGSAIGLAVGAAFFLLLRENARDVAIRGTSVFPSDIIPSPALIALILLAVPACAVVVTLFALRGIAIEPLGVVRNAVPRRRRLWWRLLVPAVGAGLLVTVDGRGSAMHDGPFATYQVAAGAALLLVGVTALLPWLVEVCVARFRGGPLSWQLAVRRLQLHSGPAARAVSGVAVAVAGAIAVQMLFAGVRGDFEKEPADTPSHSQLQASYTLKSAAEVHRYAEQVRATPGVRAAVGYADRYIEKEGEENTVSSVTIADCPSLRELADLGSCKDGDVFLGRSDEENHQKSFVPGTRISVTPYDETRRKERTYHWTIPSSARTVRTHEDPAGEHHDGVLVTPSVLDAKAIPDIRARLTVRTAPGDLDAIERVRNTLAHIDPAVRVWRLGGVEKDENYAVIERGLLIGAVGTLALIGTTMLVAALEQLRERKRLLAVLVAYGTRRRTLAWSVFWQTAVPVLLGMTVAVAGGLALGWTILQVVRSRVLDWWAFWPMAGAGAGVIVAVTLASLPALVRMMRPEGLRTE</sequence>
<dbReference type="Proteomes" id="UP001501102">
    <property type="component" value="Unassembled WGS sequence"/>
</dbReference>
<protein>
    <recommendedName>
        <fullName evidence="8">ABC3 transporter permease C-terminal domain-containing protein</fullName>
    </recommendedName>
</protein>
<feature type="transmembrane region" description="Helical" evidence="7">
    <location>
        <begin position="131"/>
        <end position="154"/>
    </location>
</feature>
<dbReference type="InterPro" id="IPR051447">
    <property type="entry name" value="Lipoprotein-release_system"/>
</dbReference>
<evidence type="ECO:0000259" key="8">
    <source>
        <dbReference type="Pfam" id="PF02687"/>
    </source>
</evidence>
<keyword evidence="3" id="KW-1003">Cell membrane</keyword>
<feature type="transmembrane region" description="Helical" evidence="7">
    <location>
        <begin position="175"/>
        <end position="196"/>
    </location>
</feature>
<feature type="transmembrane region" description="Helical" evidence="7">
    <location>
        <begin position="411"/>
        <end position="432"/>
    </location>
</feature>
<comment type="subcellular location">
    <subcellularLocation>
        <location evidence="1">Cell membrane</location>
        <topology evidence="1">Multi-pass membrane protein</topology>
    </subcellularLocation>
</comment>
<feature type="transmembrane region" description="Helical" evidence="7">
    <location>
        <begin position="498"/>
        <end position="522"/>
    </location>
</feature>
<evidence type="ECO:0000256" key="6">
    <source>
        <dbReference type="ARBA" id="ARBA00023136"/>
    </source>
</evidence>
<evidence type="ECO:0000256" key="2">
    <source>
        <dbReference type="ARBA" id="ARBA00005236"/>
    </source>
</evidence>
<dbReference type="PANTHER" id="PTHR30489:SF0">
    <property type="entry name" value="LIPOPROTEIN-RELEASING SYSTEM TRANSMEMBRANE PROTEIN LOLE"/>
    <property type="match status" value="1"/>
</dbReference>
<keyword evidence="4 7" id="KW-0812">Transmembrane</keyword>
<evidence type="ECO:0000256" key="4">
    <source>
        <dbReference type="ARBA" id="ARBA00022692"/>
    </source>
</evidence>
<feature type="transmembrane region" description="Helical" evidence="7">
    <location>
        <begin position="94"/>
        <end position="111"/>
    </location>
</feature>
<keyword evidence="5 7" id="KW-1133">Transmembrane helix</keyword>
<evidence type="ECO:0000313" key="9">
    <source>
        <dbReference type="EMBL" id="GAA2922202.1"/>
    </source>
</evidence>
<dbReference type="InterPro" id="IPR003838">
    <property type="entry name" value="ABC3_permease_C"/>
</dbReference>
<comment type="caution">
    <text evidence="9">The sequence shown here is derived from an EMBL/GenBank/DDBJ whole genome shotgun (WGS) entry which is preliminary data.</text>
</comment>
<feature type="transmembrane region" description="Helical" evidence="7">
    <location>
        <begin position="459"/>
        <end position="486"/>
    </location>
</feature>
<feature type="transmembrane region" description="Helical" evidence="7">
    <location>
        <begin position="48"/>
        <end position="73"/>
    </location>
</feature>
<dbReference type="RefSeq" id="WP_344962145.1">
    <property type="nucleotide sequence ID" value="NZ_BAAAXZ010000068.1"/>
</dbReference>
<dbReference type="EMBL" id="BAAAXZ010000068">
    <property type="protein sequence ID" value="GAA2922202.1"/>
    <property type="molecule type" value="Genomic_DNA"/>
</dbReference>
<evidence type="ECO:0000256" key="3">
    <source>
        <dbReference type="ARBA" id="ARBA00022475"/>
    </source>
</evidence>
<feature type="domain" description="ABC3 transporter permease C-terminal" evidence="8">
    <location>
        <begin position="416"/>
        <end position="523"/>
    </location>
</feature>
<accession>A0ABN3WQL0</accession>
<feature type="transmembrane region" description="Helical" evidence="7">
    <location>
        <begin position="7"/>
        <end position="28"/>
    </location>
</feature>
<comment type="similarity">
    <text evidence="2">Belongs to the ABC-4 integral membrane protein family. LolC/E subfamily.</text>
</comment>
<proteinExistence type="inferred from homology"/>
<name>A0ABN3WQL0_STRTU</name>
<keyword evidence="10" id="KW-1185">Reference proteome</keyword>
<organism evidence="9 10">
    <name type="scientific">Streptomyces thioluteus</name>
    <dbReference type="NCBI Taxonomy" id="66431"/>
    <lineage>
        <taxon>Bacteria</taxon>
        <taxon>Bacillati</taxon>
        <taxon>Actinomycetota</taxon>
        <taxon>Actinomycetes</taxon>
        <taxon>Kitasatosporales</taxon>
        <taxon>Streptomycetaceae</taxon>
        <taxon>Streptomyces</taxon>
    </lineage>
</organism>
<dbReference type="Pfam" id="PF02687">
    <property type="entry name" value="FtsX"/>
    <property type="match status" value="1"/>
</dbReference>
<evidence type="ECO:0000256" key="1">
    <source>
        <dbReference type="ARBA" id="ARBA00004651"/>
    </source>
</evidence>